<evidence type="ECO:0000313" key="1">
    <source>
        <dbReference type="EMBL" id="EDU46189.1"/>
    </source>
</evidence>
<evidence type="ECO:0000313" key="2">
    <source>
        <dbReference type="Proteomes" id="UP000001471"/>
    </source>
</evidence>
<gene>
    <name evidence="1" type="ORF">PTRG_12033</name>
</gene>
<dbReference type="Proteomes" id="UP000001471">
    <property type="component" value="Unassembled WGS sequence"/>
</dbReference>
<protein>
    <submittedName>
        <fullName evidence="1">Uncharacterized protein</fullName>
    </submittedName>
</protein>
<dbReference type="InParanoid" id="B2WPX3"/>
<dbReference type="OrthoDB" id="3598281at2759"/>
<accession>B2WPX3</accession>
<sequence length="130" mass="15105">MNWDDFQQKAIVAIPKQTLKPNRCWIGVLHHEKPPESSLEERDFIWMIGHEKMPIQTVQEAYLKSHQVINFRLKHRDALVDQNGIVRSYLRPGSDLVLFWATCALRRTVRGGSYQGIRQSYSRSPGSKES</sequence>
<proteinExistence type="predicted"/>
<dbReference type="EMBL" id="DS231640">
    <property type="protein sequence ID" value="EDU46189.1"/>
    <property type="molecule type" value="Genomic_DNA"/>
</dbReference>
<name>B2WPX3_PYRTR</name>
<reference evidence="2" key="1">
    <citation type="journal article" date="2013" name="G3 (Bethesda)">
        <title>Comparative genomics of a plant-pathogenic fungus, Pyrenophora tritici-repentis, reveals transduplication and the impact of repeat elements on pathogenicity and population divergence.</title>
        <authorList>
            <person name="Manning V.A."/>
            <person name="Pandelova I."/>
            <person name="Dhillon B."/>
            <person name="Wilhelm L.J."/>
            <person name="Goodwin S.B."/>
            <person name="Berlin A.M."/>
            <person name="Figueroa M."/>
            <person name="Freitag M."/>
            <person name="Hane J.K."/>
            <person name="Henrissat B."/>
            <person name="Holman W.H."/>
            <person name="Kodira C.D."/>
            <person name="Martin J."/>
            <person name="Oliver R.P."/>
            <person name="Robbertse B."/>
            <person name="Schackwitz W."/>
            <person name="Schwartz D.C."/>
            <person name="Spatafora J.W."/>
            <person name="Turgeon B.G."/>
            <person name="Yandava C."/>
            <person name="Young S."/>
            <person name="Zhou S."/>
            <person name="Zeng Q."/>
            <person name="Grigoriev I.V."/>
            <person name="Ma L.-J."/>
            <person name="Ciuffetti L.M."/>
        </authorList>
    </citation>
    <scope>NUCLEOTIDE SEQUENCE [LARGE SCALE GENOMIC DNA]</scope>
    <source>
        <strain evidence="2">Pt-1C-BFP</strain>
    </source>
</reference>
<dbReference type="HOGENOM" id="CLU_1939224_0_0_1"/>
<dbReference type="AlphaFoldDB" id="B2WPX3"/>
<dbReference type="STRING" id="426418.B2WPX3"/>
<organism evidence="1 2">
    <name type="scientific">Pyrenophora tritici-repentis (strain Pt-1C-BFP)</name>
    <name type="common">Wheat tan spot fungus</name>
    <name type="synonym">Drechslera tritici-repentis</name>
    <dbReference type="NCBI Taxonomy" id="426418"/>
    <lineage>
        <taxon>Eukaryota</taxon>
        <taxon>Fungi</taxon>
        <taxon>Dikarya</taxon>
        <taxon>Ascomycota</taxon>
        <taxon>Pezizomycotina</taxon>
        <taxon>Dothideomycetes</taxon>
        <taxon>Pleosporomycetidae</taxon>
        <taxon>Pleosporales</taxon>
        <taxon>Pleosporineae</taxon>
        <taxon>Pleosporaceae</taxon>
        <taxon>Pyrenophora</taxon>
    </lineage>
</organism>